<dbReference type="AlphaFoldDB" id="A0AAN9V384"/>
<dbReference type="EMBL" id="JAKJXP020000026">
    <property type="protein sequence ID" value="KAK7753674.1"/>
    <property type="molecule type" value="Genomic_DNA"/>
</dbReference>
<feature type="region of interest" description="Disordered" evidence="1">
    <location>
        <begin position="1"/>
        <end position="56"/>
    </location>
</feature>
<evidence type="ECO:0000313" key="3">
    <source>
        <dbReference type="Proteomes" id="UP001320420"/>
    </source>
</evidence>
<dbReference type="Proteomes" id="UP001320420">
    <property type="component" value="Unassembled WGS sequence"/>
</dbReference>
<evidence type="ECO:0000256" key="1">
    <source>
        <dbReference type="SAM" id="MobiDB-lite"/>
    </source>
</evidence>
<feature type="region of interest" description="Disordered" evidence="1">
    <location>
        <begin position="151"/>
        <end position="174"/>
    </location>
</feature>
<evidence type="ECO:0000313" key="2">
    <source>
        <dbReference type="EMBL" id="KAK7753674.1"/>
    </source>
</evidence>
<protein>
    <submittedName>
        <fullName evidence="2">Uncharacterized protein</fullName>
    </submittedName>
</protein>
<organism evidence="2 3">
    <name type="scientific">Diatrype stigma</name>
    <dbReference type="NCBI Taxonomy" id="117547"/>
    <lineage>
        <taxon>Eukaryota</taxon>
        <taxon>Fungi</taxon>
        <taxon>Dikarya</taxon>
        <taxon>Ascomycota</taxon>
        <taxon>Pezizomycotina</taxon>
        <taxon>Sordariomycetes</taxon>
        <taxon>Xylariomycetidae</taxon>
        <taxon>Xylariales</taxon>
        <taxon>Diatrypaceae</taxon>
        <taxon>Diatrype</taxon>
    </lineage>
</organism>
<feature type="compositionally biased region" description="Basic and acidic residues" evidence="1">
    <location>
        <begin position="44"/>
        <end position="56"/>
    </location>
</feature>
<name>A0AAN9V384_9PEZI</name>
<proteinExistence type="predicted"/>
<keyword evidence="3" id="KW-1185">Reference proteome</keyword>
<accession>A0AAN9V384</accession>
<gene>
    <name evidence="2" type="ORF">SLS62_004296</name>
</gene>
<reference evidence="2 3" key="1">
    <citation type="submission" date="2024-02" db="EMBL/GenBank/DDBJ databases">
        <title>De novo assembly and annotation of 12 fungi associated with fruit tree decline syndrome in Ontario, Canada.</title>
        <authorList>
            <person name="Sulman M."/>
            <person name="Ellouze W."/>
            <person name="Ilyukhin E."/>
        </authorList>
    </citation>
    <scope>NUCLEOTIDE SEQUENCE [LARGE SCALE GENOMIC DNA]</scope>
    <source>
        <strain evidence="2 3">M11/M66-122</strain>
    </source>
</reference>
<sequence length="279" mass="30802">MTSQPTASAIPDSFNSLGLPNNYQKRFQGGSIRQEGDSDDEEKEQPKKKAKISKDSDPSLKLACPYYQRNPGGAHIKQSYYVKDTSLLELVGELDMYYQGEIERRLPERLQSNLAGNCEMLPAAIREGMTRTVMDMHKDIVESFRQRLMGREDVPETELAATDSEETPAPSNRDNAVNMFLGYLEQSRPINSSNAGDLIPDLGDAAWWLPHGSYPGMEGSNSIGFAPRWAPMGNNNVLVIEQPTEGNPGTEIARESQQENTDAAEAVVSDGEWSMVPSA</sequence>
<feature type="compositionally biased region" description="Polar residues" evidence="1">
    <location>
        <begin position="1"/>
        <end position="25"/>
    </location>
</feature>
<feature type="region of interest" description="Disordered" evidence="1">
    <location>
        <begin position="244"/>
        <end position="279"/>
    </location>
</feature>
<comment type="caution">
    <text evidence="2">The sequence shown here is derived from an EMBL/GenBank/DDBJ whole genome shotgun (WGS) entry which is preliminary data.</text>
</comment>